<evidence type="ECO:0000256" key="6">
    <source>
        <dbReference type="PIRSR" id="PIRSR001227-2"/>
    </source>
</evidence>
<evidence type="ECO:0000256" key="2">
    <source>
        <dbReference type="ARBA" id="ARBA00022729"/>
    </source>
</evidence>
<dbReference type="GO" id="GO:0017000">
    <property type="term" value="P:antibiotic biosynthetic process"/>
    <property type="evidence" value="ECO:0007669"/>
    <property type="project" value="InterPro"/>
</dbReference>
<gene>
    <name evidence="7" type="ORF">KACHI17_26380</name>
</gene>
<proteinExistence type="inferred from homology"/>
<keyword evidence="6" id="KW-0106">Calcium</keyword>
<dbReference type="PANTHER" id="PTHR34218">
    <property type="entry name" value="PEPTIDASE S45 PENICILLIN AMIDASE"/>
    <property type="match status" value="1"/>
</dbReference>
<dbReference type="GO" id="GO:0016811">
    <property type="term" value="F:hydrolase activity, acting on carbon-nitrogen (but not peptide) bonds, in linear amides"/>
    <property type="evidence" value="ECO:0007669"/>
    <property type="project" value="InterPro"/>
</dbReference>
<dbReference type="InterPro" id="IPR002692">
    <property type="entry name" value="S45"/>
</dbReference>
<evidence type="ECO:0000256" key="5">
    <source>
        <dbReference type="PIRSR" id="PIRSR001227-1"/>
    </source>
</evidence>
<accession>A0AAT9GMC0</accession>
<comment type="cofactor">
    <cofactor evidence="6">
        <name>Ca(2+)</name>
        <dbReference type="ChEBI" id="CHEBI:29108"/>
    </cofactor>
    <text evidence="6">Binds 1 Ca(2+) ion per dimer.</text>
</comment>
<organism evidence="7">
    <name type="scientific">Sediminibacterium sp. KACHI17</name>
    <dbReference type="NCBI Taxonomy" id="1751071"/>
    <lineage>
        <taxon>Bacteria</taxon>
        <taxon>Pseudomonadati</taxon>
        <taxon>Bacteroidota</taxon>
        <taxon>Chitinophagia</taxon>
        <taxon>Chitinophagales</taxon>
        <taxon>Chitinophagaceae</taxon>
        <taxon>Sediminibacterium</taxon>
    </lineage>
</organism>
<dbReference type="Gene3D" id="2.30.120.10">
    <property type="match status" value="1"/>
</dbReference>
<evidence type="ECO:0000256" key="4">
    <source>
        <dbReference type="ARBA" id="ARBA00023145"/>
    </source>
</evidence>
<dbReference type="Gene3D" id="1.10.1400.10">
    <property type="match status" value="1"/>
</dbReference>
<dbReference type="InterPro" id="IPR029055">
    <property type="entry name" value="Ntn_hydrolases_N"/>
</dbReference>
<dbReference type="InterPro" id="IPR023343">
    <property type="entry name" value="Penicillin_amidase_dom1"/>
</dbReference>
<reference evidence="7" key="1">
    <citation type="submission" date="2024-02" db="EMBL/GenBank/DDBJ databases">
        <title>Sediminibacterium planktonica sp. nov. and Sediminibacterium longus sp. nov., isolated from surface lake and river water.</title>
        <authorList>
            <person name="Watanabe K."/>
            <person name="Takemine S."/>
            <person name="Ishii Y."/>
            <person name="Ogata Y."/>
            <person name="Shindo C."/>
            <person name="Suda W."/>
        </authorList>
    </citation>
    <scope>NUCLEOTIDE SEQUENCE</scope>
    <source>
        <strain evidence="7">KACHI17</strain>
    </source>
</reference>
<dbReference type="InterPro" id="IPR043146">
    <property type="entry name" value="Penicillin_amidase_N_B-knob"/>
</dbReference>
<keyword evidence="6" id="KW-0479">Metal-binding</keyword>
<evidence type="ECO:0000256" key="3">
    <source>
        <dbReference type="ARBA" id="ARBA00022801"/>
    </source>
</evidence>
<dbReference type="InterPro" id="IPR043147">
    <property type="entry name" value="Penicillin_amidase_A-knob"/>
</dbReference>
<evidence type="ECO:0000313" key="7">
    <source>
        <dbReference type="EMBL" id="BFG71757.1"/>
    </source>
</evidence>
<protein>
    <submittedName>
        <fullName evidence="7">Acylase</fullName>
    </submittedName>
</protein>
<dbReference type="InterPro" id="IPR014395">
    <property type="entry name" value="Pen/GL7ACA/AHL_acylase"/>
</dbReference>
<dbReference type="Gene3D" id="3.60.20.10">
    <property type="entry name" value="Glutamine Phosphoribosylpyrophosphate, subunit 1, domain 1"/>
    <property type="match status" value="1"/>
</dbReference>
<keyword evidence="4" id="KW-0865">Zymogen</keyword>
<dbReference type="AlphaFoldDB" id="A0AAT9GMC0"/>
<feature type="active site" description="Nucleophile" evidence="5">
    <location>
        <position position="168"/>
    </location>
</feature>
<dbReference type="GO" id="GO:0046872">
    <property type="term" value="F:metal ion binding"/>
    <property type="evidence" value="ECO:0007669"/>
    <property type="project" value="UniProtKB-KW"/>
</dbReference>
<feature type="binding site" evidence="6">
    <location>
        <position position="241"/>
    </location>
    <ligand>
        <name>Ca(2+)</name>
        <dbReference type="ChEBI" id="CHEBI:29108"/>
    </ligand>
</feature>
<name>A0AAT9GMC0_9BACT</name>
<dbReference type="Gene3D" id="1.10.439.10">
    <property type="entry name" value="Penicillin Amidohydrolase, domain 1"/>
    <property type="match status" value="1"/>
</dbReference>
<keyword evidence="3" id="KW-0378">Hydrolase</keyword>
<dbReference type="PANTHER" id="PTHR34218:SF3">
    <property type="entry name" value="ACYL-HOMOSERINE LACTONE ACYLASE PVDQ"/>
    <property type="match status" value="1"/>
</dbReference>
<comment type="similarity">
    <text evidence="1">Belongs to the peptidase S45 family.</text>
</comment>
<dbReference type="PIRSF" id="PIRSF001227">
    <property type="entry name" value="Pen_acylase"/>
    <property type="match status" value="1"/>
</dbReference>
<feature type="binding site" evidence="6">
    <location>
        <position position="244"/>
    </location>
    <ligand>
        <name>Ca(2+)</name>
        <dbReference type="ChEBI" id="CHEBI:29108"/>
    </ligand>
</feature>
<keyword evidence="2" id="KW-0732">Signal</keyword>
<dbReference type="SUPFAM" id="SSF56235">
    <property type="entry name" value="N-terminal nucleophile aminohydrolases (Ntn hydrolases)"/>
    <property type="match status" value="1"/>
</dbReference>
<dbReference type="EMBL" id="AP029612">
    <property type="protein sequence ID" value="BFG71757.1"/>
    <property type="molecule type" value="Genomic_DNA"/>
</dbReference>
<evidence type="ECO:0000256" key="1">
    <source>
        <dbReference type="ARBA" id="ARBA00006586"/>
    </source>
</evidence>
<sequence length="669" mass="75855">MLSLSAQFNINKIEIVRDSFGVPHIFAPTDAEVAYGLAWAHAEDDFYTIQQSYMAGKALLGAYKGKEGATIDYIVHLMRIKELVAAKYESDISPAYKRLLEGYAAGFNAYAKAHPKEVLLKKLFPITPKDMLQYSVLQLCVLSGADGALKSIFGNTVPVLDDMKPGGSNAFAFNSRKTTDGQTYLAINSHQPLEGPVSWYEAHLQSEEGWNIIGANFPGAPTILSGVNEYLGWAHTVNEPDKLDVYQLSINPNNKLQYLFDGQWETLEEKTANLKVKVSAIRIGVKRKVYWSKYGPTVITERGTFSIRMPAQMDIRGLEEWYWLNKAKNFTEFKKALNMMAIPGYNIVYADRYDTIYYLSNGRIPVRDKMYNWRGTLPGNTSKTLWTEIHPLENLPQVLQPSSGFVYNTNHSPFHATEGPDNFKLSDLTMGYETLENNRSMRFAELIKQYDKVSYEDFKRIKYDGRYPEKFSFAIDIDSLFMLNASQYPALADLIHQLKQWDRNSDIQNTGATIFAHINYQIYALARQGKRPAILTTPICISLLENTRKDLMQYFGKTNVPLGDYQKHVRGDKSIPLPGLPDVLTAMYSVTWKNGMVKGNQGESYIELVRFTKDGPIIESINTYGASAKKGSPHYTDQMEMFAAQKTKKMSLKKEDAYKNAIRVYHPSK</sequence>
<dbReference type="Pfam" id="PF01804">
    <property type="entry name" value="Penicil_amidase"/>
    <property type="match status" value="1"/>
</dbReference>